<keyword evidence="3" id="KW-1185">Reference proteome</keyword>
<dbReference type="InterPro" id="IPR044951">
    <property type="entry name" value="SPC24-like"/>
</dbReference>
<feature type="coiled-coil region" evidence="1">
    <location>
        <begin position="51"/>
        <end position="105"/>
    </location>
</feature>
<organism evidence="2 3">
    <name type="scientific">Trapa natans</name>
    <name type="common">Water chestnut</name>
    <dbReference type="NCBI Taxonomy" id="22666"/>
    <lineage>
        <taxon>Eukaryota</taxon>
        <taxon>Viridiplantae</taxon>
        <taxon>Streptophyta</taxon>
        <taxon>Embryophyta</taxon>
        <taxon>Tracheophyta</taxon>
        <taxon>Spermatophyta</taxon>
        <taxon>Magnoliopsida</taxon>
        <taxon>eudicotyledons</taxon>
        <taxon>Gunneridae</taxon>
        <taxon>Pentapetalae</taxon>
        <taxon>rosids</taxon>
        <taxon>malvids</taxon>
        <taxon>Myrtales</taxon>
        <taxon>Lythraceae</taxon>
        <taxon>Trapa</taxon>
    </lineage>
</organism>
<proteinExistence type="predicted"/>
<dbReference type="EMBL" id="JAXQNO010000005">
    <property type="protein sequence ID" value="KAK4798510.1"/>
    <property type="molecule type" value="Genomic_DNA"/>
</dbReference>
<protein>
    <recommendedName>
        <fullName evidence="4">Kinetochore protein Spc24</fullName>
    </recommendedName>
</protein>
<dbReference type="PANTHER" id="PTHR35730">
    <property type="entry name" value="KINETOCHORE PROTEIN SPC24 HOMOLOG-RELATED"/>
    <property type="match status" value="1"/>
</dbReference>
<sequence length="201" mass="23369">MADSSGKNDLEQLMSHSDDIAQILRDSKDVSNFSHCLQLSQALQFSCDSDSSEVNSLLQDYQRKIDECKEKTEAARCEVVGDAELDQLEKELHEELEKEHLLLENMRDIRNEINYLDHQRISIEEKRQSLKKLEQYKLRQQMTLSMYASVTNIIPNLKDDSKTAGYIVDRKKNLVDKFEFNLSEVSAYEACTEIWKMIDIP</sequence>
<evidence type="ECO:0000256" key="1">
    <source>
        <dbReference type="SAM" id="Coils"/>
    </source>
</evidence>
<evidence type="ECO:0000313" key="3">
    <source>
        <dbReference type="Proteomes" id="UP001346149"/>
    </source>
</evidence>
<name>A0AAN7M3I2_TRANT</name>
<reference evidence="2 3" key="1">
    <citation type="journal article" date="2023" name="Hortic Res">
        <title>Pangenome of water caltrop reveals structural variations and asymmetric subgenome divergence after allopolyploidization.</title>
        <authorList>
            <person name="Zhang X."/>
            <person name="Chen Y."/>
            <person name="Wang L."/>
            <person name="Yuan Y."/>
            <person name="Fang M."/>
            <person name="Shi L."/>
            <person name="Lu R."/>
            <person name="Comes H.P."/>
            <person name="Ma Y."/>
            <person name="Chen Y."/>
            <person name="Huang G."/>
            <person name="Zhou Y."/>
            <person name="Zheng Z."/>
            <person name="Qiu Y."/>
        </authorList>
    </citation>
    <scope>NUCLEOTIDE SEQUENCE [LARGE SCALE GENOMIC DNA]</scope>
    <source>
        <strain evidence="2">F231</strain>
    </source>
</reference>
<evidence type="ECO:0000313" key="2">
    <source>
        <dbReference type="EMBL" id="KAK4798510.1"/>
    </source>
</evidence>
<dbReference type="AlphaFoldDB" id="A0AAN7M3I2"/>
<gene>
    <name evidence="2" type="ORF">SAY86_030836</name>
</gene>
<evidence type="ECO:0008006" key="4">
    <source>
        <dbReference type="Google" id="ProtNLM"/>
    </source>
</evidence>
<comment type="caution">
    <text evidence="2">The sequence shown here is derived from an EMBL/GenBank/DDBJ whole genome shotgun (WGS) entry which is preliminary data.</text>
</comment>
<accession>A0AAN7M3I2</accession>
<dbReference type="GO" id="GO:0051983">
    <property type="term" value="P:regulation of chromosome segregation"/>
    <property type="evidence" value="ECO:0007669"/>
    <property type="project" value="InterPro"/>
</dbReference>
<dbReference type="Proteomes" id="UP001346149">
    <property type="component" value="Unassembled WGS sequence"/>
</dbReference>
<dbReference type="Gene3D" id="3.30.160.570">
    <property type="entry name" value="Ncd80 complex, Spc24 subunit"/>
    <property type="match status" value="1"/>
</dbReference>
<dbReference type="PANTHER" id="PTHR35730:SF2">
    <property type="entry name" value="KINETOCHORE PROTEIN SPC24 HOMOLOG-RELATED"/>
    <property type="match status" value="1"/>
</dbReference>
<keyword evidence="1" id="KW-0175">Coiled coil</keyword>